<dbReference type="AlphaFoldDB" id="A0AAU8AJQ3"/>
<evidence type="ECO:0000313" key="2">
    <source>
        <dbReference type="EMBL" id="XCC94627.1"/>
    </source>
</evidence>
<keyword evidence="2" id="KW-0808">Transferase</keyword>
<dbReference type="NCBIfam" id="TIGR01444">
    <property type="entry name" value="fkbM_fam"/>
    <property type="match status" value="1"/>
</dbReference>
<reference evidence="2" key="1">
    <citation type="submission" date="2023-02" db="EMBL/GenBank/DDBJ databases">
        <title>Description and genomic characterization of Salipiger bruguierae sp. nov., isolated from the sediment of mangrove plant Bruguiera sexangula.</title>
        <authorList>
            <person name="Long M."/>
        </authorList>
    </citation>
    <scope>NUCLEOTIDE SEQUENCE</scope>
    <source>
        <strain evidence="2">H15</strain>
    </source>
</reference>
<proteinExistence type="predicted"/>
<dbReference type="GO" id="GO:0032259">
    <property type="term" value="P:methylation"/>
    <property type="evidence" value="ECO:0007669"/>
    <property type="project" value="UniProtKB-KW"/>
</dbReference>
<dbReference type="EMBL" id="CP123384">
    <property type="protein sequence ID" value="XCC94627.1"/>
    <property type="molecule type" value="Genomic_DNA"/>
</dbReference>
<dbReference type="PANTHER" id="PTHR34203:SF15">
    <property type="entry name" value="SLL1173 PROTEIN"/>
    <property type="match status" value="1"/>
</dbReference>
<sequence>MNQQIHSNQYGCYCLPHGLDSRPAVRAVLAGEVYEPQTIAFMRARAGRGDVIHAGTFFGDFLPGVASALAPGAVLWAFEPNPGSFACAQETVRLNALGNVTLANAALSSAEESVLFRTHDATGAPLGGLSHFTETPGPGTTPVQALMLDYVIPRDRQVSILQLDVEGHEKRALKGAYHLVHRCRPILILENHGNATWIQRTFRGLGYEMRGKLHGNFVYATEDLEV</sequence>
<dbReference type="InterPro" id="IPR006342">
    <property type="entry name" value="FkbM_mtfrase"/>
</dbReference>
<name>A0AAU8AJQ3_9RHOB</name>
<dbReference type="RefSeq" id="WP_353473453.1">
    <property type="nucleotide sequence ID" value="NZ_CP123384.1"/>
</dbReference>
<accession>A0AAU8AJQ3</accession>
<dbReference type="SUPFAM" id="SSF53335">
    <property type="entry name" value="S-adenosyl-L-methionine-dependent methyltransferases"/>
    <property type="match status" value="1"/>
</dbReference>
<dbReference type="GO" id="GO:0008168">
    <property type="term" value="F:methyltransferase activity"/>
    <property type="evidence" value="ECO:0007669"/>
    <property type="project" value="UniProtKB-KW"/>
</dbReference>
<gene>
    <name evidence="2" type="ORF">PVT71_05255</name>
</gene>
<dbReference type="InterPro" id="IPR052514">
    <property type="entry name" value="SAM-dependent_MTase"/>
</dbReference>
<dbReference type="InterPro" id="IPR029063">
    <property type="entry name" value="SAM-dependent_MTases_sf"/>
</dbReference>
<keyword evidence="2" id="KW-0489">Methyltransferase</keyword>
<protein>
    <submittedName>
        <fullName evidence="2">FkbM family methyltransferase</fullName>
    </submittedName>
</protein>
<dbReference type="PANTHER" id="PTHR34203">
    <property type="entry name" value="METHYLTRANSFERASE, FKBM FAMILY PROTEIN"/>
    <property type="match status" value="1"/>
</dbReference>
<organism evidence="2">
    <name type="scientific">Alloyangia sp. H15</name>
    <dbReference type="NCBI Taxonomy" id="3029062"/>
    <lineage>
        <taxon>Bacteria</taxon>
        <taxon>Pseudomonadati</taxon>
        <taxon>Pseudomonadota</taxon>
        <taxon>Alphaproteobacteria</taxon>
        <taxon>Rhodobacterales</taxon>
        <taxon>Roseobacteraceae</taxon>
        <taxon>Alloyangia</taxon>
    </lineage>
</organism>
<dbReference type="Gene3D" id="3.40.50.150">
    <property type="entry name" value="Vaccinia Virus protein VP39"/>
    <property type="match status" value="1"/>
</dbReference>
<feature type="domain" description="Methyltransferase FkbM" evidence="1">
    <location>
        <begin position="55"/>
        <end position="197"/>
    </location>
</feature>
<evidence type="ECO:0000259" key="1">
    <source>
        <dbReference type="Pfam" id="PF05050"/>
    </source>
</evidence>
<dbReference type="Pfam" id="PF05050">
    <property type="entry name" value="Methyltransf_21"/>
    <property type="match status" value="1"/>
</dbReference>